<protein>
    <submittedName>
        <fullName evidence="2">Myo-inosose-2 dehydratase</fullName>
    </submittedName>
</protein>
<dbReference type="InterPro" id="IPR030823">
    <property type="entry name" value="IolE/MocC"/>
</dbReference>
<dbReference type="InterPro" id="IPR050312">
    <property type="entry name" value="IolE/XylAMocC-like"/>
</dbReference>
<dbReference type="PANTHER" id="PTHR12110:SF41">
    <property type="entry name" value="INOSOSE DEHYDRATASE"/>
    <property type="match status" value="1"/>
</dbReference>
<evidence type="ECO:0000313" key="3">
    <source>
        <dbReference type="Proteomes" id="UP000225379"/>
    </source>
</evidence>
<evidence type="ECO:0000259" key="1">
    <source>
        <dbReference type="Pfam" id="PF01261"/>
    </source>
</evidence>
<dbReference type="Pfam" id="PF01261">
    <property type="entry name" value="AP_endonuc_2"/>
    <property type="match status" value="1"/>
</dbReference>
<evidence type="ECO:0000313" key="2">
    <source>
        <dbReference type="EMBL" id="PGH56299.1"/>
    </source>
</evidence>
<dbReference type="OrthoDB" id="9804047at2"/>
<feature type="domain" description="Xylose isomerase-like TIM barrel" evidence="1">
    <location>
        <begin position="32"/>
        <end position="287"/>
    </location>
</feature>
<dbReference type="InterPro" id="IPR036237">
    <property type="entry name" value="Xyl_isomerase-like_sf"/>
</dbReference>
<gene>
    <name evidence="2" type="primary">iolE</name>
    <name evidence="2" type="ORF">CRT60_15225</name>
</gene>
<name>A0A2B8BF09_9PROT</name>
<dbReference type="Proteomes" id="UP000225379">
    <property type="component" value="Unassembled WGS sequence"/>
</dbReference>
<dbReference type="NCBIfam" id="TIGR04379">
    <property type="entry name" value="myo_inos_iolE"/>
    <property type="match status" value="1"/>
</dbReference>
<dbReference type="InterPro" id="IPR013022">
    <property type="entry name" value="Xyl_isomerase-like_TIM-brl"/>
</dbReference>
<keyword evidence="3" id="KW-1185">Reference proteome</keyword>
<dbReference type="RefSeq" id="WP_098737308.1">
    <property type="nucleotide sequence ID" value="NZ_PDKW01000041.1"/>
</dbReference>
<accession>A0A2B8BF09</accession>
<dbReference type="AlphaFoldDB" id="A0A2B8BF09"/>
<dbReference type="EMBL" id="PDKW01000041">
    <property type="protein sequence ID" value="PGH56299.1"/>
    <property type="molecule type" value="Genomic_DNA"/>
</dbReference>
<comment type="caution">
    <text evidence="2">The sequence shown here is derived from an EMBL/GenBank/DDBJ whole genome shotgun (WGS) entry which is preliminary data.</text>
</comment>
<organism evidence="2 3">
    <name type="scientific">Azospirillum palustre</name>
    <dbReference type="NCBI Taxonomy" id="2044885"/>
    <lineage>
        <taxon>Bacteria</taxon>
        <taxon>Pseudomonadati</taxon>
        <taxon>Pseudomonadota</taxon>
        <taxon>Alphaproteobacteria</taxon>
        <taxon>Rhodospirillales</taxon>
        <taxon>Azospirillaceae</taxon>
        <taxon>Azospirillum</taxon>
    </lineage>
</organism>
<reference evidence="3" key="1">
    <citation type="submission" date="2017-10" db="EMBL/GenBank/DDBJ databases">
        <authorList>
            <person name="Kravchenko I.K."/>
            <person name="Grouzdev D.S."/>
        </authorList>
    </citation>
    <scope>NUCLEOTIDE SEQUENCE [LARGE SCALE GENOMIC DNA]</scope>
    <source>
        <strain evidence="3">B2</strain>
    </source>
</reference>
<sequence>MTVRLGVNPIAWSNDDMLELGGATPLEQCLAEGREAGFEGFELGNKFPRDAAVLRPILDGYGLSLVSGWYSAGLLERTVAEEIEAVQPHLALLKAMGCPVMVVAETTGCVHGSRGTPLSRRPTLETGQWAEFGRRMAAFGDYLRDQGTPLAYHYHMGTVVETPDEIDRFAEVTGDSVGILLDTGHLTFAGGNPLDLIAKWGRRINHVHCKDVRADVLARAKAADSSFLDAVIDGVFTVPGDGCVDFPAVLKALKEADYRGQWLVIEAEQDPAKAHPLTYVTKGRQHLSALVAEYGL</sequence>
<dbReference type="PANTHER" id="PTHR12110">
    <property type="entry name" value="HYDROXYPYRUVATE ISOMERASE"/>
    <property type="match status" value="1"/>
</dbReference>
<proteinExistence type="predicted"/>
<dbReference type="Gene3D" id="3.20.20.150">
    <property type="entry name" value="Divalent-metal-dependent TIM barrel enzymes"/>
    <property type="match status" value="1"/>
</dbReference>
<dbReference type="SUPFAM" id="SSF51658">
    <property type="entry name" value="Xylose isomerase-like"/>
    <property type="match status" value="1"/>
</dbReference>